<dbReference type="HOGENOM" id="CLU_778081_0_0_4"/>
<protein>
    <submittedName>
        <fullName evidence="2">Uncharacterized protein</fullName>
    </submittedName>
</protein>
<evidence type="ECO:0000256" key="1">
    <source>
        <dbReference type="SAM" id="MobiDB-lite"/>
    </source>
</evidence>
<gene>
    <name evidence="2" type="ORF">HMPREF9370_0931</name>
</gene>
<dbReference type="OrthoDB" id="8773193at2"/>
<dbReference type="RefSeq" id="WP_009116073.1">
    <property type="nucleotide sequence ID" value="NZ_JH165159.1"/>
</dbReference>
<keyword evidence="3" id="KW-1185">Reference proteome</keyword>
<dbReference type="AlphaFoldDB" id="G4CPC1"/>
<comment type="caution">
    <text evidence="2">The sequence shown here is derived from an EMBL/GenBank/DDBJ whole genome shotgun (WGS) entry which is preliminary data.</text>
</comment>
<proteinExistence type="predicted"/>
<dbReference type="PATRIC" id="fig|1030841.3.peg.916"/>
<feature type="region of interest" description="Disordered" evidence="1">
    <location>
        <begin position="328"/>
        <end position="356"/>
    </location>
</feature>
<sequence length="356" mass="39743">MGEKIRGKLKSIYGGRAAAGRDRLPLSVLKGMTPEQHCQQEIKKSSGKGYFKKQSPGEDVCMLPGGYFSGGNLEGVFSYYYDTYEKIELNSETTATLPKNRTRTTIGVGEEVTIYSNTPVKWQVNTSLINSSVPQGLSNRFTFTALDKAGSVTITAKHDYDEESITFSIIEPKEVKFKLAKKVHIKDVMGTGFTADMFILPNTVNFSALQFRELESYARGSGILSDATGQPHGDYKDGGSEWLKCFYSNGKPNYLNGTDLAYGGRNDYPVPLPLPESGNVTFFIYYEWKLGKQGRPKKINSAVIQTTRIQTNGYITTRKNDQYITSYYKDPTINPPNPIPAPKPIPKNQWNKPKQK</sequence>
<organism evidence="2 3">
    <name type="scientific">Neisseria wadsworthii 9715</name>
    <dbReference type="NCBI Taxonomy" id="1030841"/>
    <lineage>
        <taxon>Bacteria</taxon>
        <taxon>Pseudomonadati</taxon>
        <taxon>Pseudomonadota</taxon>
        <taxon>Betaproteobacteria</taxon>
        <taxon>Neisseriales</taxon>
        <taxon>Neisseriaceae</taxon>
        <taxon>Neisseria</taxon>
    </lineage>
</organism>
<dbReference type="STRING" id="1030841.HMPREF9370_0931"/>
<dbReference type="Proteomes" id="UP000005336">
    <property type="component" value="Unassembled WGS sequence"/>
</dbReference>
<reference evidence="2 3" key="1">
    <citation type="submission" date="2011-06" db="EMBL/GenBank/DDBJ databases">
        <authorList>
            <person name="Muzny D."/>
            <person name="Qin X."/>
            <person name="Deng J."/>
            <person name="Jiang H."/>
            <person name="Liu Y."/>
            <person name="Qu J."/>
            <person name="Song X.-Z."/>
            <person name="Zhang L."/>
            <person name="Thornton R."/>
            <person name="Coyle M."/>
            <person name="Francisco L."/>
            <person name="Jackson L."/>
            <person name="Javaid M."/>
            <person name="Korchina V."/>
            <person name="Kovar C."/>
            <person name="Mata R."/>
            <person name="Mathew T."/>
            <person name="Ngo R."/>
            <person name="Nguyen L."/>
            <person name="Nguyen N."/>
            <person name="Okwuonu G."/>
            <person name="Ongeri F."/>
            <person name="Pham C."/>
            <person name="Simmons D."/>
            <person name="Wilczek-Boney K."/>
            <person name="Hale W."/>
            <person name="Jakkamsetti A."/>
            <person name="Pham P."/>
            <person name="Ruth R."/>
            <person name="San Lucas F."/>
            <person name="Warren J."/>
            <person name="Zhang J."/>
            <person name="Zhao Z."/>
            <person name="Zhou C."/>
            <person name="Zhu D."/>
            <person name="Lee S."/>
            <person name="Bess C."/>
            <person name="Blankenburg K."/>
            <person name="Forbes L."/>
            <person name="Fu Q."/>
            <person name="Gubbala S."/>
            <person name="Hirani K."/>
            <person name="Jayaseelan J.C."/>
            <person name="Lara F."/>
            <person name="Munidasa M."/>
            <person name="Palculict T."/>
            <person name="Patil S."/>
            <person name="Pu L.-L."/>
            <person name="Saada N."/>
            <person name="Tang L."/>
            <person name="Weissenberger G."/>
            <person name="Zhu Y."/>
            <person name="Hemphill L."/>
            <person name="Shang Y."/>
            <person name="Youmans B."/>
            <person name="Ayvaz T."/>
            <person name="Ross M."/>
            <person name="Santibanez J."/>
            <person name="Aqrawi P."/>
            <person name="Gross S."/>
            <person name="Joshi V."/>
            <person name="Fowler G."/>
            <person name="Nazareth L."/>
            <person name="Reid J."/>
            <person name="Worley K."/>
            <person name="Petrosino J."/>
            <person name="Highlander S."/>
            <person name="Gibbs R."/>
        </authorList>
    </citation>
    <scope>NUCLEOTIDE SEQUENCE [LARGE SCALE GENOMIC DNA]</scope>
    <source>
        <strain evidence="2 3">9715</strain>
    </source>
</reference>
<feature type="compositionally biased region" description="Pro residues" evidence="1">
    <location>
        <begin position="333"/>
        <end position="345"/>
    </location>
</feature>
<dbReference type="EMBL" id="AGAZ01000036">
    <property type="protein sequence ID" value="EGZ48035.1"/>
    <property type="molecule type" value="Genomic_DNA"/>
</dbReference>
<accession>G4CPC1</accession>
<name>G4CPC1_9NEIS</name>
<evidence type="ECO:0000313" key="2">
    <source>
        <dbReference type="EMBL" id="EGZ48035.1"/>
    </source>
</evidence>
<evidence type="ECO:0000313" key="3">
    <source>
        <dbReference type="Proteomes" id="UP000005336"/>
    </source>
</evidence>